<dbReference type="GO" id="GO:0030976">
    <property type="term" value="F:thiamine pyrophosphate binding"/>
    <property type="evidence" value="ECO:0007669"/>
    <property type="project" value="InterPro"/>
</dbReference>
<feature type="domain" description="4Fe-4S ferredoxin-type" evidence="7">
    <location>
        <begin position="569"/>
        <end position="598"/>
    </location>
</feature>
<keyword evidence="1 5" id="KW-0479">Metal-binding</keyword>
<comment type="catalytic activity">
    <reaction evidence="5">
        <text>indole-3-pyruvate + 2 oxidized [2Fe-2S]-[ferredoxin] + CoA = (indol-3-yl)acetyl-CoA + 2 reduced [2Fe-2S]-[ferredoxin] + CO2 + H(+)</text>
        <dbReference type="Rhea" id="RHEA:12645"/>
        <dbReference type="Rhea" id="RHEA-COMP:10000"/>
        <dbReference type="Rhea" id="RHEA-COMP:10001"/>
        <dbReference type="ChEBI" id="CHEBI:15378"/>
        <dbReference type="ChEBI" id="CHEBI:16526"/>
        <dbReference type="ChEBI" id="CHEBI:17640"/>
        <dbReference type="ChEBI" id="CHEBI:33737"/>
        <dbReference type="ChEBI" id="CHEBI:33738"/>
        <dbReference type="ChEBI" id="CHEBI:57271"/>
        <dbReference type="ChEBI" id="CHEBI:57287"/>
        <dbReference type="EC" id="1.2.7.8"/>
    </reaction>
</comment>
<feature type="binding site" evidence="6">
    <location>
        <position position="612"/>
    </location>
    <ligand>
        <name>[4Fe-4S] cluster</name>
        <dbReference type="ChEBI" id="CHEBI:49883"/>
        <label>2</label>
    </ligand>
</feature>
<evidence type="ECO:0000256" key="5">
    <source>
        <dbReference type="PIRNR" id="PIRNR006439"/>
    </source>
</evidence>
<evidence type="ECO:0000256" key="2">
    <source>
        <dbReference type="ARBA" id="ARBA00023002"/>
    </source>
</evidence>
<dbReference type="InterPro" id="IPR002880">
    <property type="entry name" value="Pyrv_Fd/Flavodoxin_OxRdtase_N"/>
</dbReference>
<feature type="binding site" evidence="6">
    <location>
        <position position="578"/>
    </location>
    <ligand>
        <name>[4Fe-4S] cluster</name>
        <dbReference type="ChEBI" id="CHEBI:49883"/>
        <label>1</label>
    </ligand>
</feature>
<evidence type="ECO:0000256" key="1">
    <source>
        <dbReference type="ARBA" id="ARBA00022723"/>
    </source>
</evidence>
<dbReference type="Pfam" id="PF01855">
    <property type="entry name" value="POR_N"/>
    <property type="match status" value="1"/>
</dbReference>
<reference evidence="8" key="2">
    <citation type="submission" date="2021-04" db="EMBL/GenBank/DDBJ databases">
        <authorList>
            <person name="Gilroy R."/>
        </authorList>
    </citation>
    <scope>NUCLEOTIDE SEQUENCE</scope>
    <source>
        <strain evidence="8">ChiHjej12B11-14209</strain>
    </source>
</reference>
<feature type="binding site" evidence="6">
    <location>
        <position position="609"/>
    </location>
    <ligand>
        <name>[4Fe-4S] cluster</name>
        <dbReference type="ChEBI" id="CHEBI:49883"/>
        <label>2</label>
    </ligand>
</feature>
<proteinExistence type="predicted"/>
<dbReference type="Gene3D" id="3.30.70.20">
    <property type="match status" value="1"/>
</dbReference>
<gene>
    <name evidence="8" type="primary">iorA</name>
    <name evidence="8" type="ORF">IAA19_06610</name>
</gene>
<dbReference type="PROSITE" id="PS51379">
    <property type="entry name" value="4FE4S_FER_2"/>
    <property type="match status" value="2"/>
</dbReference>
<dbReference type="NCBIfam" id="TIGR03336">
    <property type="entry name" value="IOR_alpha"/>
    <property type="match status" value="1"/>
</dbReference>
<dbReference type="Proteomes" id="UP000824062">
    <property type="component" value="Unassembled WGS sequence"/>
</dbReference>
<feature type="binding site" evidence="6">
    <location>
        <position position="581"/>
    </location>
    <ligand>
        <name>[4Fe-4S] cluster</name>
        <dbReference type="ChEBI" id="CHEBI:49883"/>
        <label>1</label>
    </ligand>
</feature>
<feature type="binding site" evidence="6">
    <location>
        <position position="619"/>
    </location>
    <ligand>
        <name>[4Fe-4S] cluster</name>
        <dbReference type="ChEBI" id="CHEBI:49883"/>
        <label>1</label>
    </ligand>
</feature>
<keyword evidence="2 5" id="KW-0560">Oxidoreductase</keyword>
<organism evidence="8 9">
    <name type="scientific">Candidatus Olsenella pullistercoris</name>
    <dbReference type="NCBI Taxonomy" id="2838712"/>
    <lineage>
        <taxon>Bacteria</taxon>
        <taxon>Bacillati</taxon>
        <taxon>Actinomycetota</taxon>
        <taxon>Coriobacteriia</taxon>
        <taxon>Coriobacteriales</taxon>
        <taxon>Atopobiaceae</taxon>
        <taxon>Olsenella</taxon>
    </lineage>
</organism>
<keyword evidence="5 6" id="KW-0004">4Fe-4S</keyword>
<feature type="binding site" evidence="6">
    <location>
        <position position="584"/>
    </location>
    <ligand>
        <name>[4Fe-4S] cluster</name>
        <dbReference type="ChEBI" id="CHEBI:49883"/>
        <label>1</label>
    </ligand>
</feature>
<dbReference type="AlphaFoldDB" id="A0A9D2JEI7"/>
<evidence type="ECO:0000313" key="8">
    <source>
        <dbReference type="EMBL" id="HIZ46673.1"/>
    </source>
</evidence>
<dbReference type="CDD" id="cd07034">
    <property type="entry name" value="TPP_PYR_PFOR_IOR-alpha_like"/>
    <property type="match status" value="1"/>
</dbReference>
<dbReference type="EMBL" id="DXBM01000053">
    <property type="protein sequence ID" value="HIZ46673.1"/>
    <property type="molecule type" value="Genomic_DNA"/>
</dbReference>
<dbReference type="Gene3D" id="3.40.50.970">
    <property type="match status" value="2"/>
</dbReference>
<dbReference type="Pfam" id="PF02775">
    <property type="entry name" value="TPP_enzyme_C"/>
    <property type="match status" value="1"/>
</dbReference>
<dbReference type="GO" id="GO:0043805">
    <property type="term" value="F:indolepyruvate ferredoxin oxidoreductase activity"/>
    <property type="evidence" value="ECO:0007669"/>
    <property type="project" value="UniProtKB-UniRule"/>
</dbReference>
<keyword evidence="4 5" id="KW-0411">Iron-sulfur</keyword>
<feature type="binding site" evidence="6">
    <location>
        <position position="590"/>
    </location>
    <ligand>
        <name>[4Fe-4S] cluster</name>
        <dbReference type="ChEBI" id="CHEBI:49883"/>
        <label>2</label>
    </ligand>
</feature>
<keyword evidence="5" id="KW-0249">Electron transport</keyword>
<reference evidence="8" key="1">
    <citation type="journal article" date="2021" name="PeerJ">
        <title>Extensive microbial diversity within the chicken gut microbiome revealed by metagenomics and culture.</title>
        <authorList>
            <person name="Gilroy R."/>
            <person name="Ravi A."/>
            <person name="Getino M."/>
            <person name="Pursley I."/>
            <person name="Horton D.L."/>
            <person name="Alikhan N.F."/>
            <person name="Baker D."/>
            <person name="Gharbi K."/>
            <person name="Hall N."/>
            <person name="Watson M."/>
            <person name="Adriaenssens E.M."/>
            <person name="Foster-Nyarko E."/>
            <person name="Jarju S."/>
            <person name="Secka A."/>
            <person name="Antonio M."/>
            <person name="Oren A."/>
            <person name="Chaudhuri R.R."/>
            <person name="La Ragione R."/>
            <person name="Hildebrand F."/>
            <person name="Pallen M.J."/>
        </authorList>
    </citation>
    <scope>NUCLEOTIDE SEQUENCE</scope>
    <source>
        <strain evidence="8">ChiHjej12B11-14209</strain>
    </source>
</reference>
<dbReference type="FunFam" id="3.40.50.970:FF:000039">
    <property type="entry name" value="Indolepyruvate oxidoreductase subunit IorA"/>
    <property type="match status" value="1"/>
</dbReference>
<protein>
    <recommendedName>
        <fullName evidence="5">Indolepyruvate oxidoreductase subunit IorA</fullName>
        <shortName evidence="5">IOR</shortName>
        <ecNumber evidence="5">1.2.7.8</ecNumber>
    </recommendedName>
    <alternativeName>
        <fullName evidence="5">Indolepyruvate ferredoxin oxidoreductase subunit alpha</fullName>
    </alternativeName>
</protein>
<dbReference type="InterPro" id="IPR011766">
    <property type="entry name" value="TPP_enzyme_TPP-bd"/>
</dbReference>
<evidence type="ECO:0000259" key="7">
    <source>
        <dbReference type="PROSITE" id="PS51379"/>
    </source>
</evidence>
<comment type="cofactor">
    <cofactor evidence="5 6">
        <name>[4Fe-4S] cluster</name>
        <dbReference type="ChEBI" id="CHEBI:49883"/>
    </cofactor>
    <text evidence="5 6">Binds 2 [4Fe-4S] clusters. In this family the first cluster has a non-standard and varying [4Fe-4S] binding motif CX(2)CX(2)CX(4-5)CP.</text>
</comment>
<dbReference type="InterPro" id="IPR017896">
    <property type="entry name" value="4Fe4S_Fe-S-bd"/>
</dbReference>
<comment type="function">
    <text evidence="5">Catalyzes the ferredoxin-dependent oxidative decarboxylation of arylpyruvates.</text>
</comment>
<dbReference type="PIRSF" id="PIRSF006439">
    <property type="entry name" value="Indolepyruvate_ferr_oxidored"/>
    <property type="match status" value="1"/>
</dbReference>
<dbReference type="PROSITE" id="PS00198">
    <property type="entry name" value="4FE4S_FER_1"/>
    <property type="match status" value="1"/>
</dbReference>
<dbReference type="PANTHER" id="PTHR43710">
    <property type="entry name" value="2-HYDROXYACYL-COA LYASE"/>
    <property type="match status" value="1"/>
</dbReference>
<sequence length="630" mass="66812">MHREFLMGNEAMALGALTAGVNVVAGYPGTPSTEVLETVARRRPEGVYVEWSVNEKAALEVAAGAAYAGARALVTMKQVGLNVASDPLMSLSYIGVKGGMVVLVADDPGPISSQTEQDTRTFAAYAKLPILDPSSPSEAYAMMCEAFGLSEELGCPVIVRPTTRVDHGYEDVLVAGPEEWAHHEAEGFVRDPSRWVIFPALSVRAHAAIERRDAALAGRLSGYARNTVTQTAGPDARPRLGVATHGISATYVAENLGEKDDVRVLRVATPYPFPEDLAADFLDGLDEVLCVEELDPVIERALVATCGRRGLSVRVRGKLTGDIQPSGENTVESVGEALDRFFGKGEADESERQGDFPRAVSQAEGRECLSTGNHPAAPMLPIRPPVLCAGCPHRASFYAVKRAMRGRKTLFCGDIGCYTLGNAKPLDMVDTCLCMGAGINIAQGVTHVEPDTTAFAFVGDSTFFASGITGVVNAFYNQANMTLVVLDNSTTAMTGHQPHPGTGRTMMGQVVEKVSIERVLRAIGLTVVETVDPLDLDAAVSAVRRVADEPGVKAIIFRSPCVVLAKPQATSAVDAERCVGCQRCVRELGCPALVPDDATGKVRIDAAQCTGCTLCEQVCPTHAISGGERL</sequence>
<dbReference type="GO" id="GO:0000287">
    <property type="term" value="F:magnesium ion binding"/>
    <property type="evidence" value="ECO:0007669"/>
    <property type="project" value="UniProtKB-ARBA"/>
</dbReference>
<dbReference type="PANTHER" id="PTHR43710:SF6">
    <property type="entry name" value="INDOLEPYRUVATE OXIDOREDUCTASE SUBUNIT IORA"/>
    <property type="match status" value="1"/>
</dbReference>
<evidence type="ECO:0000256" key="3">
    <source>
        <dbReference type="ARBA" id="ARBA00023004"/>
    </source>
</evidence>
<dbReference type="InterPro" id="IPR017721">
    <property type="entry name" value="IorA"/>
</dbReference>
<dbReference type="SUPFAM" id="SSF52518">
    <property type="entry name" value="Thiamin diphosphate-binding fold (THDP-binding)"/>
    <property type="match status" value="2"/>
</dbReference>
<comment type="caution">
    <text evidence="8">The sequence shown here is derived from an EMBL/GenBank/DDBJ whole genome shotgun (WGS) entry which is preliminary data.</text>
</comment>
<evidence type="ECO:0000313" key="9">
    <source>
        <dbReference type="Proteomes" id="UP000824062"/>
    </source>
</evidence>
<name>A0A9D2JEI7_9ACTN</name>
<dbReference type="Pfam" id="PF13237">
    <property type="entry name" value="Fer4_10"/>
    <property type="match status" value="1"/>
</dbReference>
<keyword evidence="5" id="KW-0813">Transport</keyword>
<dbReference type="CDD" id="cd02008">
    <property type="entry name" value="TPP_IOR_alpha"/>
    <property type="match status" value="1"/>
</dbReference>
<evidence type="ECO:0000256" key="4">
    <source>
        <dbReference type="ARBA" id="ARBA00023014"/>
    </source>
</evidence>
<dbReference type="InterPro" id="IPR029061">
    <property type="entry name" value="THDP-binding"/>
</dbReference>
<accession>A0A9D2JEI7</accession>
<evidence type="ECO:0000256" key="6">
    <source>
        <dbReference type="PIRSR" id="PIRSR006439-50"/>
    </source>
</evidence>
<dbReference type="InterPro" id="IPR017900">
    <property type="entry name" value="4Fe4S_Fe_S_CS"/>
</dbReference>
<feature type="domain" description="4Fe-4S ferredoxin-type" evidence="7">
    <location>
        <begin position="600"/>
        <end position="629"/>
    </location>
</feature>
<dbReference type="GO" id="GO:0051539">
    <property type="term" value="F:4 iron, 4 sulfur cluster binding"/>
    <property type="evidence" value="ECO:0007669"/>
    <property type="project" value="UniProtKB-UniRule"/>
</dbReference>
<feature type="binding site" evidence="6">
    <location>
        <position position="615"/>
    </location>
    <ligand>
        <name>[4Fe-4S] cluster</name>
        <dbReference type="ChEBI" id="CHEBI:49883"/>
        <label>2</label>
    </ligand>
</feature>
<dbReference type="EC" id="1.2.7.8" evidence="5"/>
<dbReference type="InterPro" id="IPR045025">
    <property type="entry name" value="HACL1-like"/>
</dbReference>
<keyword evidence="3 5" id="KW-0408">Iron</keyword>